<keyword evidence="8" id="KW-0812">Transmembrane</keyword>
<comment type="caution">
    <text evidence="10">The sequence shown here is derived from an EMBL/GenBank/DDBJ whole genome shotgun (WGS) entry which is preliminary data.</text>
</comment>
<accession>A0AB35HX77</accession>
<evidence type="ECO:0000256" key="1">
    <source>
        <dbReference type="ARBA" id="ARBA00001974"/>
    </source>
</evidence>
<evidence type="ECO:0000256" key="5">
    <source>
        <dbReference type="ARBA" id="ARBA00022827"/>
    </source>
</evidence>
<dbReference type="SUPFAM" id="SSF51905">
    <property type="entry name" value="FAD/NAD(P)-binding domain"/>
    <property type="match status" value="1"/>
</dbReference>
<dbReference type="InterPro" id="IPR051205">
    <property type="entry name" value="UbiH/COQ6_monooxygenase"/>
</dbReference>
<evidence type="ECO:0000256" key="8">
    <source>
        <dbReference type="SAM" id="Phobius"/>
    </source>
</evidence>
<proteinExistence type="inferred from homology"/>
<comment type="cofactor">
    <cofactor evidence="1">
        <name>FAD</name>
        <dbReference type="ChEBI" id="CHEBI:57692"/>
    </cofactor>
</comment>
<feature type="domain" description="FAD-binding" evidence="9">
    <location>
        <begin position="5"/>
        <end position="358"/>
    </location>
</feature>
<dbReference type="AlphaFoldDB" id="A0AB35HX77"/>
<dbReference type="InterPro" id="IPR002938">
    <property type="entry name" value="FAD-bd"/>
</dbReference>
<organism evidence="10 11">
    <name type="scientific">Microbulbifer thermotolerans</name>
    <dbReference type="NCBI Taxonomy" id="252514"/>
    <lineage>
        <taxon>Bacteria</taxon>
        <taxon>Pseudomonadati</taxon>
        <taxon>Pseudomonadota</taxon>
        <taxon>Gammaproteobacteria</taxon>
        <taxon>Cellvibrionales</taxon>
        <taxon>Microbulbiferaceae</taxon>
        <taxon>Microbulbifer</taxon>
    </lineage>
</organism>
<sequence>MNKQKVDVAIVGGGMAGASLALMLAHFCPHLSVALLEQRALPDADASVRLPSFDTRATAIAAGSLQLFSELGLWNQLRDYCAPIERIQVSDRGRPCGMSMRAAQQPRASFAGMLGAVVENAALGPVLHRALTQTQTQVLAPARVNRVRMVADGAQLDWSAGAGCPDTQLQAGLLVVADGADSPLCRGLGIVTERIEYRQRALVTTLGVQRDHRGTAYERFTDAGPMALLPLPRRDGSHRMALVWTCSEEDAAILRELPEHEFIARLQKRFGWRAGRIERAGRVSDYPLSLSLAREQWRRNLVLLGNCAHFLHPVAGQGFNLTLRDCYGLARALAGADLAQNSTVGLELLEAYGRDRRLDQQLTIGFSDRIPPLFASPGLFARGLRQAGLLALALTPPLRAGFVGQAAGFGL</sequence>
<gene>
    <name evidence="10" type="ORF">OQJ68_05120</name>
</gene>
<evidence type="ECO:0000259" key="9">
    <source>
        <dbReference type="Pfam" id="PF01494"/>
    </source>
</evidence>
<dbReference type="EMBL" id="JAPHQB010000006">
    <property type="protein sequence ID" value="MCX2801167.1"/>
    <property type="molecule type" value="Genomic_DNA"/>
</dbReference>
<evidence type="ECO:0000256" key="6">
    <source>
        <dbReference type="ARBA" id="ARBA00023002"/>
    </source>
</evidence>
<keyword evidence="5" id="KW-0274">FAD</keyword>
<keyword evidence="8" id="KW-1133">Transmembrane helix</keyword>
<reference evidence="10" key="1">
    <citation type="submission" date="2022-11" db="EMBL/GenBank/DDBJ databases">
        <title>Chitin-degrading and fungicidal potential of chitinolytic bacterial strains from marine environment of the Pacific Ocean regions.</title>
        <authorList>
            <person name="Pentekhina I."/>
            <person name="Nedashkovskaya O."/>
            <person name="Seitkalieva A."/>
            <person name="Podvolotskaya A."/>
            <person name="Tekutyeva L."/>
            <person name="Balabanova L."/>
        </authorList>
    </citation>
    <scope>NUCLEOTIDE SEQUENCE</scope>
    <source>
        <strain evidence="10">KMM 6838</strain>
    </source>
</reference>
<evidence type="ECO:0000313" key="10">
    <source>
        <dbReference type="EMBL" id="MCX2801167.1"/>
    </source>
</evidence>
<dbReference type="Gene3D" id="3.50.50.60">
    <property type="entry name" value="FAD/NAD(P)-binding domain"/>
    <property type="match status" value="2"/>
</dbReference>
<dbReference type="PRINTS" id="PR00420">
    <property type="entry name" value="RNGMNOXGNASE"/>
</dbReference>
<evidence type="ECO:0000256" key="3">
    <source>
        <dbReference type="ARBA" id="ARBA00005349"/>
    </source>
</evidence>
<name>A0AB35HX77_MICTH</name>
<dbReference type="InterPro" id="IPR036188">
    <property type="entry name" value="FAD/NAD-bd_sf"/>
</dbReference>
<dbReference type="InterPro" id="IPR010971">
    <property type="entry name" value="UbiH/COQ6"/>
</dbReference>
<protein>
    <submittedName>
        <fullName evidence="10">FAD-dependent monooxygenase</fullName>
    </submittedName>
</protein>
<dbReference type="NCBIfam" id="TIGR01988">
    <property type="entry name" value="Ubi-OHases"/>
    <property type="match status" value="1"/>
</dbReference>
<dbReference type="PANTHER" id="PTHR43876:SF8">
    <property type="entry name" value="2-OCTAPRENYL-6-METHOXYPHENOL HYDROXYLASE"/>
    <property type="match status" value="1"/>
</dbReference>
<keyword evidence="8" id="KW-0472">Membrane</keyword>
<comment type="pathway">
    <text evidence="2">Cofactor biosynthesis; ubiquinone biosynthesis.</text>
</comment>
<keyword evidence="4" id="KW-0285">Flavoprotein</keyword>
<evidence type="ECO:0000256" key="2">
    <source>
        <dbReference type="ARBA" id="ARBA00004749"/>
    </source>
</evidence>
<evidence type="ECO:0000256" key="4">
    <source>
        <dbReference type="ARBA" id="ARBA00022630"/>
    </source>
</evidence>
<feature type="transmembrane region" description="Helical" evidence="8">
    <location>
        <begin position="7"/>
        <end position="27"/>
    </location>
</feature>
<evidence type="ECO:0000256" key="7">
    <source>
        <dbReference type="ARBA" id="ARBA00023033"/>
    </source>
</evidence>
<dbReference type="RefSeq" id="WP_266065836.1">
    <property type="nucleotide sequence ID" value="NZ_CP130317.1"/>
</dbReference>
<dbReference type="GO" id="GO:0008681">
    <property type="term" value="F:2-octaprenyl-6-methoxyphenol hydroxylase activity"/>
    <property type="evidence" value="ECO:0007669"/>
    <property type="project" value="TreeGrafter"/>
</dbReference>
<comment type="similarity">
    <text evidence="3">Belongs to the UbiH/COQ6 family.</text>
</comment>
<dbReference type="GO" id="GO:0006744">
    <property type="term" value="P:ubiquinone biosynthetic process"/>
    <property type="evidence" value="ECO:0007669"/>
    <property type="project" value="InterPro"/>
</dbReference>
<dbReference type="PANTHER" id="PTHR43876">
    <property type="entry name" value="UBIQUINONE BIOSYNTHESIS MONOOXYGENASE COQ6, MITOCHONDRIAL"/>
    <property type="match status" value="1"/>
</dbReference>
<keyword evidence="7 10" id="KW-0503">Monooxygenase</keyword>
<dbReference type="Proteomes" id="UP001209730">
    <property type="component" value="Unassembled WGS sequence"/>
</dbReference>
<dbReference type="Pfam" id="PF01494">
    <property type="entry name" value="FAD_binding_3"/>
    <property type="match status" value="1"/>
</dbReference>
<dbReference type="GO" id="GO:0071949">
    <property type="term" value="F:FAD binding"/>
    <property type="evidence" value="ECO:0007669"/>
    <property type="project" value="InterPro"/>
</dbReference>
<keyword evidence="6" id="KW-0560">Oxidoreductase</keyword>
<evidence type="ECO:0000313" key="11">
    <source>
        <dbReference type="Proteomes" id="UP001209730"/>
    </source>
</evidence>